<evidence type="ECO:0000313" key="3">
    <source>
        <dbReference type="Proteomes" id="UP000001982"/>
    </source>
</evidence>
<dbReference type="InterPro" id="IPR000182">
    <property type="entry name" value="GNAT_dom"/>
</dbReference>
<protein>
    <submittedName>
        <fullName evidence="2">GCN5-related N-acetyltransferase</fullName>
    </submittedName>
</protein>
<dbReference type="OrthoDB" id="7852312at2"/>
<dbReference type="PROSITE" id="PS51186">
    <property type="entry name" value="GNAT"/>
    <property type="match status" value="1"/>
</dbReference>
<evidence type="ECO:0000313" key="2">
    <source>
        <dbReference type="EMBL" id="ABE55696.1"/>
    </source>
</evidence>
<dbReference type="eggNOG" id="COG1670">
    <property type="taxonomic scope" value="Bacteria"/>
</dbReference>
<dbReference type="STRING" id="318161.Sden_2416"/>
<feature type="domain" description="N-acetyltransferase" evidence="1">
    <location>
        <begin position="9"/>
        <end position="174"/>
    </location>
</feature>
<keyword evidence="2" id="KW-0808">Transferase</keyword>
<dbReference type="RefSeq" id="WP_011496847.1">
    <property type="nucleotide sequence ID" value="NC_007954.1"/>
</dbReference>
<proteinExistence type="predicted"/>
<dbReference type="CDD" id="cd04301">
    <property type="entry name" value="NAT_SF"/>
    <property type="match status" value="1"/>
</dbReference>
<reference evidence="2 3" key="1">
    <citation type="submission" date="2006-03" db="EMBL/GenBank/DDBJ databases">
        <title>Complete sequence of Shewanella denitrificans OS217.</title>
        <authorList>
            <consortium name="US DOE Joint Genome Institute"/>
            <person name="Copeland A."/>
            <person name="Lucas S."/>
            <person name="Lapidus A."/>
            <person name="Barry K."/>
            <person name="Detter J.C."/>
            <person name="Glavina del Rio T."/>
            <person name="Hammon N."/>
            <person name="Israni S."/>
            <person name="Dalin E."/>
            <person name="Tice H."/>
            <person name="Pitluck S."/>
            <person name="Brettin T."/>
            <person name="Bruce D."/>
            <person name="Han C."/>
            <person name="Tapia R."/>
            <person name="Gilna P."/>
            <person name="Kiss H."/>
            <person name="Schmutz J."/>
            <person name="Larimer F."/>
            <person name="Land M."/>
            <person name="Hauser L."/>
            <person name="Kyrpides N."/>
            <person name="Lykidis A."/>
            <person name="Richardson P."/>
        </authorList>
    </citation>
    <scope>NUCLEOTIDE SEQUENCE [LARGE SCALE GENOMIC DNA]</scope>
    <source>
        <strain evidence="3">OS217 / ATCC BAA-1090 / DSM 15013</strain>
    </source>
</reference>
<dbReference type="EMBL" id="CP000302">
    <property type="protein sequence ID" value="ABE55696.1"/>
    <property type="molecule type" value="Genomic_DNA"/>
</dbReference>
<dbReference type="KEGG" id="sdn:Sden_2416"/>
<sequence>MIALYSERLRLRSLTSSDWANFLAINQDSEINIFVRQVESSEEIRTKFEQRLLPWVFESGAWLTLVIEELSTGEFVGFSGFHCVDLMLKRAEVGYLLSSKYQGKGYATEALQCVIDWGALAFDIHKYIGFCDVRNTGSANVMIKCGFKQEGLLRENSKIGESWSDDFFLGYWLKREFSICLSE</sequence>
<gene>
    <name evidence="2" type="ordered locus">Sden_2416</name>
</gene>
<keyword evidence="3" id="KW-1185">Reference proteome</keyword>
<organism evidence="2 3">
    <name type="scientific">Shewanella denitrificans (strain OS217 / ATCC BAA-1090 / DSM 15013)</name>
    <dbReference type="NCBI Taxonomy" id="318161"/>
    <lineage>
        <taxon>Bacteria</taxon>
        <taxon>Pseudomonadati</taxon>
        <taxon>Pseudomonadota</taxon>
        <taxon>Gammaproteobacteria</taxon>
        <taxon>Alteromonadales</taxon>
        <taxon>Shewanellaceae</taxon>
        <taxon>Shewanella</taxon>
    </lineage>
</organism>
<dbReference type="HOGENOM" id="CLU_013985_3_1_6"/>
<dbReference type="InterPro" id="IPR016181">
    <property type="entry name" value="Acyl_CoA_acyltransferase"/>
</dbReference>
<name>Q12LI0_SHEDO</name>
<dbReference type="SUPFAM" id="SSF55729">
    <property type="entry name" value="Acyl-CoA N-acyltransferases (Nat)"/>
    <property type="match status" value="1"/>
</dbReference>
<dbReference type="PANTHER" id="PTHR43792">
    <property type="entry name" value="GNAT FAMILY, PUTATIVE (AFU_ORTHOLOGUE AFUA_3G00765)-RELATED-RELATED"/>
    <property type="match status" value="1"/>
</dbReference>
<dbReference type="Gene3D" id="3.40.630.30">
    <property type="match status" value="1"/>
</dbReference>
<dbReference type="PANTHER" id="PTHR43792:SF1">
    <property type="entry name" value="N-ACETYLTRANSFERASE DOMAIN-CONTAINING PROTEIN"/>
    <property type="match status" value="1"/>
</dbReference>
<dbReference type="AlphaFoldDB" id="Q12LI0"/>
<dbReference type="Pfam" id="PF13302">
    <property type="entry name" value="Acetyltransf_3"/>
    <property type="match status" value="1"/>
</dbReference>
<dbReference type="InterPro" id="IPR051531">
    <property type="entry name" value="N-acetyltransferase"/>
</dbReference>
<dbReference type="Proteomes" id="UP000001982">
    <property type="component" value="Chromosome"/>
</dbReference>
<dbReference type="GO" id="GO:0016747">
    <property type="term" value="F:acyltransferase activity, transferring groups other than amino-acyl groups"/>
    <property type="evidence" value="ECO:0007669"/>
    <property type="project" value="InterPro"/>
</dbReference>
<evidence type="ECO:0000259" key="1">
    <source>
        <dbReference type="PROSITE" id="PS51186"/>
    </source>
</evidence>
<accession>Q12LI0</accession>